<dbReference type="Proteomes" id="UP000300879">
    <property type="component" value="Chromosome"/>
</dbReference>
<evidence type="ECO:0000313" key="1">
    <source>
        <dbReference type="EMBL" id="QCT01597.1"/>
    </source>
</evidence>
<accession>A0A4P8XGH9</accession>
<dbReference type="AlphaFoldDB" id="A0A4P8XGH9"/>
<sequence length="245" mass="27797">MDLRKRIQDAKPRLIYSNPLQSAEDTAGFVLEGSGKLCFEQGRMRMEPVLPPSEGQRANYVLWCDQIFPADMLVTWTFRPLSEKGLAMLFFAAEGKMGEDVLDARLRPRTGEYEQYYDGDFNTYHVSYFRRNLKEERALHTCNLRKSAGFHLVKQGADPIPNAADIHSPLDLALLKRGAEIAFFINDLEVFHFHDDGVTYGDVLKGGRIGFRQMSPLIAEYSNLQVYALGESLASDEGDEVQYDD</sequence>
<dbReference type="InterPro" id="IPR013320">
    <property type="entry name" value="ConA-like_dom_sf"/>
</dbReference>
<dbReference type="SUPFAM" id="SSF49899">
    <property type="entry name" value="Concanavalin A-like lectins/glucanases"/>
    <property type="match status" value="1"/>
</dbReference>
<protein>
    <recommendedName>
        <fullName evidence="3">DUF1961 family protein</fullName>
    </recommendedName>
</protein>
<reference evidence="1 2" key="1">
    <citation type="submission" date="2019-05" db="EMBL/GenBank/DDBJ databases">
        <authorList>
            <person name="Chen C."/>
        </authorList>
    </citation>
    <scope>NUCLEOTIDE SEQUENCE [LARGE SCALE GENOMIC DNA]</scope>
    <source>
        <strain evidence="1 2">HB172198</strain>
    </source>
</reference>
<proteinExistence type="predicted"/>
<dbReference type="EMBL" id="CP040396">
    <property type="protein sequence ID" value="QCT01597.1"/>
    <property type="molecule type" value="Genomic_DNA"/>
</dbReference>
<evidence type="ECO:0000313" key="2">
    <source>
        <dbReference type="Proteomes" id="UP000300879"/>
    </source>
</evidence>
<gene>
    <name evidence="1" type="ORF">E6C60_0876</name>
</gene>
<dbReference type="Gene3D" id="2.60.120.200">
    <property type="match status" value="1"/>
</dbReference>
<dbReference type="Pfam" id="PF09224">
    <property type="entry name" value="DUF1961"/>
    <property type="match status" value="1"/>
</dbReference>
<dbReference type="KEGG" id="palo:E6C60_0876"/>
<name>A0A4P8XGH9_9BACL</name>
<dbReference type="InterPro" id="IPR015305">
    <property type="entry name" value="DUF1961"/>
</dbReference>
<organism evidence="1 2">
    <name type="scientific">Paenibacillus algicola</name>
    <dbReference type="NCBI Taxonomy" id="2565926"/>
    <lineage>
        <taxon>Bacteria</taxon>
        <taxon>Bacillati</taxon>
        <taxon>Bacillota</taxon>
        <taxon>Bacilli</taxon>
        <taxon>Bacillales</taxon>
        <taxon>Paenibacillaceae</taxon>
        <taxon>Paenibacillus</taxon>
    </lineage>
</organism>
<evidence type="ECO:0008006" key="3">
    <source>
        <dbReference type="Google" id="ProtNLM"/>
    </source>
</evidence>
<dbReference type="OrthoDB" id="7171052at2"/>
<dbReference type="RefSeq" id="WP_138224706.1">
    <property type="nucleotide sequence ID" value="NZ_CP040396.1"/>
</dbReference>
<keyword evidence="2" id="KW-1185">Reference proteome</keyword>